<protein>
    <recommendedName>
        <fullName evidence="1">RNase H type-1 domain-containing protein</fullName>
    </recommendedName>
</protein>
<evidence type="ECO:0000313" key="2">
    <source>
        <dbReference type="EMBL" id="MCI42243.1"/>
    </source>
</evidence>
<sequence>MVLREEDGHCLGAATRVRLGTDCVVLAEALGVQEALRFIDHHHLHRVIIETDSEVLARAISRRSNHRSAWGRIVLECLDFLDAHKDVSVSWVRREGNRVAHELAKWARIEPCGNW</sequence>
<feature type="domain" description="RNase H type-1" evidence="1">
    <location>
        <begin position="1"/>
        <end position="107"/>
    </location>
</feature>
<dbReference type="AlphaFoldDB" id="A0A392S036"/>
<dbReference type="CDD" id="cd06222">
    <property type="entry name" value="RNase_H_like"/>
    <property type="match status" value="1"/>
</dbReference>
<dbReference type="PANTHER" id="PTHR47074:SF11">
    <property type="entry name" value="REVERSE TRANSCRIPTASE-LIKE PROTEIN"/>
    <property type="match status" value="1"/>
</dbReference>
<reference evidence="2 3" key="1">
    <citation type="journal article" date="2018" name="Front. Plant Sci.">
        <title>Red Clover (Trifolium pratense) and Zigzag Clover (T. medium) - A Picture of Genomic Similarities and Differences.</title>
        <authorList>
            <person name="Dluhosova J."/>
            <person name="Istvanek J."/>
            <person name="Nedelnik J."/>
            <person name="Repkova J."/>
        </authorList>
    </citation>
    <scope>NUCLEOTIDE SEQUENCE [LARGE SCALE GENOMIC DNA]</scope>
    <source>
        <strain evidence="3">cv. 10/8</strain>
        <tissue evidence="2">Leaf</tissue>
    </source>
</reference>
<proteinExistence type="predicted"/>
<comment type="caution">
    <text evidence="2">The sequence shown here is derived from an EMBL/GenBank/DDBJ whole genome shotgun (WGS) entry which is preliminary data.</text>
</comment>
<dbReference type="InterPro" id="IPR036397">
    <property type="entry name" value="RNaseH_sf"/>
</dbReference>
<dbReference type="Proteomes" id="UP000265520">
    <property type="component" value="Unassembled WGS sequence"/>
</dbReference>
<dbReference type="Pfam" id="PF13456">
    <property type="entry name" value="RVT_3"/>
    <property type="match status" value="1"/>
</dbReference>
<evidence type="ECO:0000259" key="1">
    <source>
        <dbReference type="Pfam" id="PF13456"/>
    </source>
</evidence>
<dbReference type="GO" id="GO:0003676">
    <property type="term" value="F:nucleic acid binding"/>
    <property type="evidence" value="ECO:0007669"/>
    <property type="project" value="InterPro"/>
</dbReference>
<dbReference type="InterPro" id="IPR002156">
    <property type="entry name" value="RNaseH_domain"/>
</dbReference>
<dbReference type="InterPro" id="IPR052929">
    <property type="entry name" value="RNase_H-like_EbsB-rel"/>
</dbReference>
<dbReference type="GO" id="GO:0004523">
    <property type="term" value="F:RNA-DNA hybrid ribonuclease activity"/>
    <property type="evidence" value="ECO:0007669"/>
    <property type="project" value="InterPro"/>
</dbReference>
<dbReference type="InterPro" id="IPR044730">
    <property type="entry name" value="RNase_H-like_dom_plant"/>
</dbReference>
<feature type="non-terminal residue" evidence="2">
    <location>
        <position position="115"/>
    </location>
</feature>
<dbReference type="InterPro" id="IPR012337">
    <property type="entry name" value="RNaseH-like_sf"/>
</dbReference>
<dbReference type="EMBL" id="LXQA010302120">
    <property type="protein sequence ID" value="MCI42243.1"/>
    <property type="molecule type" value="Genomic_DNA"/>
</dbReference>
<dbReference type="Gene3D" id="3.30.420.10">
    <property type="entry name" value="Ribonuclease H-like superfamily/Ribonuclease H"/>
    <property type="match status" value="1"/>
</dbReference>
<dbReference type="SUPFAM" id="SSF53098">
    <property type="entry name" value="Ribonuclease H-like"/>
    <property type="match status" value="1"/>
</dbReference>
<accession>A0A392S036</accession>
<name>A0A392S036_9FABA</name>
<evidence type="ECO:0000313" key="3">
    <source>
        <dbReference type="Proteomes" id="UP000265520"/>
    </source>
</evidence>
<organism evidence="2 3">
    <name type="scientific">Trifolium medium</name>
    <dbReference type="NCBI Taxonomy" id="97028"/>
    <lineage>
        <taxon>Eukaryota</taxon>
        <taxon>Viridiplantae</taxon>
        <taxon>Streptophyta</taxon>
        <taxon>Embryophyta</taxon>
        <taxon>Tracheophyta</taxon>
        <taxon>Spermatophyta</taxon>
        <taxon>Magnoliopsida</taxon>
        <taxon>eudicotyledons</taxon>
        <taxon>Gunneridae</taxon>
        <taxon>Pentapetalae</taxon>
        <taxon>rosids</taxon>
        <taxon>fabids</taxon>
        <taxon>Fabales</taxon>
        <taxon>Fabaceae</taxon>
        <taxon>Papilionoideae</taxon>
        <taxon>50 kb inversion clade</taxon>
        <taxon>NPAAA clade</taxon>
        <taxon>Hologalegina</taxon>
        <taxon>IRL clade</taxon>
        <taxon>Trifolieae</taxon>
        <taxon>Trifolium</taxon>
    </lineage>
</organism>
<dbReference type="PANTHER" id="PTHR47074">
    <property type="entry name" value="BNAC02G40300D PROTEIN"/>
    <property type="match status" value="1"/>
</dbReference>
<keyword evidence="3" id="KW-1185">Reference proteome</keyword>